<feature type="compositionally biased region" description="Low complexity" evidence="1">
    <location>
        <begin position="239"/>
        <end position="258"/>
    </location>
</feature>
<evidence type="ECO:0000313" key="2">
    <source>
        <dbReference type="EMBL" id="PRY94688.1"/>
    </source>
</evidence>
<feature type="compositionally biased region" description="Basic residues" evidence="1">
    <location>
        <begin position="191"/>
        <end position="200"/>
    </location>
</feature>
<evidence type="ECO:0000256" key="1">
    <source>
        <dbReference type="SAM" id="MobiDB-lite"/>
    </source>
</evidence>
<gene>
    <name evidence="2" type="ORF">BCF33_0282</name>
</gene>
<sequence>MPPRGQRFRPRAWPSPGCRPPRGGTAPAHPARTSSTSCSRPAPSASPASFSPLDGPRPSRARAAHGRCPLRPSARTPRLPCAPSGADPRPMGPAPRAHGPRMGVVRPVQSARTPAHFPRVSLTSPLHPVGPASCASPAWGGGGLDYPPEPPEGPFNRPRAGGESRSAEGRRPREVNPARGEGGCDLGSHQVVRRHPRTRRSGGSPLVPGGAPPPGAEGAAPAPTRLPAARPSPHHVPRGKAGSSARASAAGRRGARAAPHARDRPAAPASPRRASLQCSGTRRVASRAAPHAVVGGGRPPPLRRGARPARRGSGCFRS</sequence>
<proteinExistence type="predicted"/>
<protein>
    <submittedName>
        <fullName evidence="2">Uncharacterized protein</fullName>
    </submittedName>
</protein>
<name>A0A2T0X6W6_9RHOB</name>
<dbReference type="EMBL" id="PVTT01000001">
    <property type="protein sequence ID" value="PRY94688.1"/>
    <property type="molecule type" value="Genomic_DNA"/>
</dbReference>
<keyword evidence="3" id="KW-1185">Reference proteome</keyword>
<dbReference type="AlphaFoldDB" id="A0A2T0X6W6"/>
<feature type="compositionally biased region" description="Low complexity" evidence="1">
    <location>
        <begin position="266"/>
        <end position="275"/>
    </location>
</feature>
<feature type="compositionally biased region" description="Basic and acidic residues" evidence="1">
    <location>
        <begin position="160"/>
        <end position="176"/>
    </location>
</feature>
<comment type="caution">
    <text evidence="2">The sequence shown here is derived from an EMBL/GenBank/DDBJ whole genome shotgun (WGS) entry which is preliminary data.</text>
</comment>
<feature type="compositionally biased region" description="Low complexity" evidence="1">
    <location>
        <begin position="216"/>
        <end position="231"/>
    </location>
</feature>
<feature type="region of interest" description="Disordered" evidence="1">
    <location>
        <begin position="1"/>
        <end position="318"/>
    </location>
</feature>
<accession>A0A2T0X6W6</accession>
<evidence type="ECO:0000313" key="3">
    <source>
        <dbReference type="Proteomes" id="UP000238801"/>
    </source>
</evidence>
<organism evidence="2 3">
    <name type="scientific">Hasllibacter halocynthiae</name>
    <dbReference type="NCBI Taxonomy" id="595589"/>
    <lineage>
        <taxon>Bacteria</taxon>
        <taxon>Pseudomonadati</taxon>
        <taxon>Pseudomonadota</taxon>
        <taxon>Alphaproteobacteria</taxon>
        <taxon>Rhodobacterales</taxon>
        <taxon>Roseobacteraceae</taxon>
        <taxon>Hasllibacter</taxon>
    </lineage>
</organism>
<dbReference type="Proteomes" id="UP000238801">
    <property type="component" value="Unassembled WGS sequence"/>
</dbReference>
<feature type="compositionally biased region" description="Low complexity" evidence="1">
    <location>
        <begin position="30"/>
        <end position="52"/>
    </location>
</feature>
<reference evidence="2 3" key="1">
    <citation type="submission" date="2018-03" db="EMBL/GenBank/DDBJ databases">
        <title>Genomic Encyclopedia of Archaeal and Bacterial Type Strains, Phase II (KMG-II): from individual species to whole genera.</title>
        <authorList>
            <person name="Goeker M."/>
        </authorList>
    </citation>
    <scope>NUCLEOTIDE SEQUENCE [LARGE SCALE GENOMIC DNA]</scope>
    <source>
        <strain evidence="2 3">DSM 29318</strain>
    </source>
</reference>
<feature type="compositionally biased region" description="Basic residues" evidence="1">
    <location>
        <begin position="1"/>
        <end position="10"/>
    </location>
</feature>